<evidence type="ECO:0000259" key="12">
    <source>
        <dbReference type="Pfam" id="PF01634"/>
    </source>
</evidence>
<dbReference type="InterPro" id="IPR013115">
    <property type="entry name" value="HisG_C"/>
</dbReference>
<reference evidence="14 15" key="1">
    <citation type="submission" date="2023-12" db="EMBL/GenBank/DDBJ databases">
        <title>Novel species of the genus Arcicella isolated from rivers.</title>
        <authorList>
            <person name="Lu H."/>
        </authorList>
    </citation>
    <scope>NUCLEOTIDE SEQUENCE [LARGE SCALE GENOMIC DNA]</scope>
    <source>
        <strain evidence="14 15">DC2W</strain>
    </source>
</reference>
<keyword evidence="11" id="KW-0460">Magnesium</keyword>
<dbReference type="Proteomes" id="UP001303899">
    <property type="component" value="Unassembled WGS sequence"/>
</dbReference>
<accession>A0ABU5S8I1</accession>
<organism evidence="14 15">
    <name type="scientific">Arcicella gelida</name>
    <dbReference type="NCBI Taxonomy" id="2984195"/>
    <lineage>
        <taxon>Bacteria</taxon>
        <taxon>Pseudomonadati</taxon>
        <taxon>Bacteroidota</taxon>
        <taxon>Cytophagia</taxon>
        <taxon>Cytophagales</taxon>
        <taxon>Flectobacillaceae</taxon>
        <taxon>Arcicella</taxon>
    </lineage>
</organism>
<evidence type="ECO:0000256" key="5">
    <source>
        <dbReference type="ARBA" id="ARBA00020998"/>
    </source>
</evidence>
<feature type="domain" description="Histidine biosynthesis HisG C-terminal" evidence="13">
    <location>
        <begin position="211"/>
        <end position="283"/>
    </location>
</feature>
<dbReference type="Pfam" id="PF08029">
    <property type="entry name" value="HisG_C"/>
    <property type="match status" value="1"/>
</dbReference>
<keyword evidence="8 11" id="KW-0808">Transferase</keyword>
<comment type="similarity">
    <text evidence="3 11">Belongs to the ATP phosphoribosyltransferase family. Long subfamily.</text>
</comment>
<evidence type="ECO:0000256" key="7">
    <source>
        <dbReference type="ARBA" id="ARBA00022676"/>
    </source>
</evidence>
<dbReference type="InterPro" id="IPR001348">
    <property type="entry name" value="ATP_PRibTrfase_HisG"/>
</dbReference>
<keyword evidence="11" id="KW-0547">Nucleotide-binding</keyword>
<evidence type="ECO:0000313" key="15">
    <source>
        <dbReference type="Proteomes" id="UP001303899"/>
    </source>
</evidence>
<keyword evidence="11" id="KW-0067">ATP-binding</keyword>
<dbReference type="InterPro" id="IPR015867">
    <property type="entry name" value="N-reg_PII/ATP_PRibTrfase_C"/>
</dbReference>
<evidence type="ECO:0000256" key="10">
    <source>
        <dbReference type="ARBA" id="ARBA00024861"/>
    </source>
</evidence>
<keyword evidence="11" id="KW-0479">Metal-binding</keyword>
<evidence type="ECO:0000256" key="9">
    <source>
        <dbReference type="ARBA" id="ARBA00023102"/>
    </source>
</evidence>
<evidence type="ECO:0000256" key="4">
    <source>
        <dbReference type="ARBA" id="ARBA00011946"/>
    </source>
</evidence>
<evidence type="ECO:0000313" key="14">
    <source>
        <dbReference type="EMBL" id="MEA5404523.1"/>
    </source>
</evidence>
<dbReference type="InterPro" id="IPR020621">
    <property type="entry name" value="ATP-PRT_HisG_long"/>
</dbReference>
<dbReference type="GO" id="GO:0003879">
    <property type="term" value="F:ATP phosphoribosyltransferase activity"/>
    <property type="evidence" value="ECO:0007669"/>
    <property type="project" value="UniProtKB-EC"/>
</dbReference>
<keyword evidence="9 11" id="KW-0368">Histidine biosynthesis</keyword>
<feature type="domain" description="ATP phosphoribosyltransferase catalytic" evidence="12">
    <location>
        <begin position="52"/>
        <end position="206"/>
    </location>
</feature>
<evidence type="ECO:0000256" key="11">
    <source>
        <dbReference type="HAMAP-Rule" id="MF_00079"/>
    </source>
</evidence>
<evidence type="ECO:0000256" key="1">
    <source>
        <dbReference type="ARBA" id="ARBA00000915"/>
    </source>
</evidence>
<protein>
    <recommendedName>
        <fullName evidence="5 11">ATP phosphoribosyltransferase</fullName>
        <shortName evidence="11">ATP-PRT</shortName>
        <shortName evidence="11">ATP-PRTase</shortName>
        <ecNumber evidence="4 11">2.4.2.17</ecNumber>
    </recommendedName>
</protein>
<comment type="subcellular location">
    <subcellularLocation>
        <location evidence="11">Cytoplasm</location>
    </subcellularLocation>
</comment>
<dbReference type="InterPro" id="IPR013820">
    <property type="entry name" value="ATP_PRibTrfase_cat"/>
</dbReference>
<dbReference type="NCBIfam" id="TIGR00070">
    <property type="entry name" value="hisG"/>
    <property type="match status" value="1"/>
</dbReference>
<keyword evidence="6 11" id="KW-0028">Amino-acid biosynthesis</keyword>
<evidence type="ECO:0000256" key="2">
    <source>
        <dbReference type="ARBA" id="ARBA00004667"/>
    </source>
</evidence>
<sequence>MTQNLRIAVQKSGRLSEDSLNLFKECGIKFDNGAGKLKATSSNFPAEFLFLRDDDIPGYVEDGVADIGIVGQNVHVESNKNVSEVKLLGFSKCRLSIAIPRSEVYNGIEDLEGKDIATSYPIILGNYLKDNGVTSHIHEISGSVEIAPSIGLAHAVCDIVSSGGTLLSNGLKEVEVIFRSEAIMIGCPTMSAEKQDILNQILFRIDAVQRAKNNKYVVLNTKNENIQAISKLLPGMQSPSVIPLAQEGWSAMSSVINENDFWQNIEKLREAGAEGILVMPIEKMIY</sequence>
<dbReference type="InterPro" id="IPR011322">
    <property type="entry name" value="N-reg_PII-like_a/b"/>
</dbReference>
<keyword evidence="15" id="KW-1185">Reference proteome</keyword>
<keyword evidence="11" id="KW-0963">Cytoplasm</keyword>
<evidence type="ECO:0000256" key="8">
    <source>
        <dbReference type="ARBA" id="ARBA00022679"/>
    </source>
</evidence>
<comment type="catalytic activity">
    <reaction evidence="1 11">
        <text>1-(5-phospho-beta-D-ribosyl)-ATP + diphosphate = 5-phospho-alpha-D-ribose 1-diphosphate + ATP</text>
        <dbReference type="Rhea" id="RHEA:18473"/>
        <dbReference type="ChEBI" id="CHEBI:30616"/>
        <dbReference type="ChEBI" id="CHEBI:33019"/>
        <dbReference type="ChEBI" id="CHEBI:58017"/>
        <dbReference type="ChEBI" id="CHEBI:73183"/>
        <dbReference type="EC" id="2.4.2.17"/>
    </reaction>
</comment>
<dbReference type="Gene3D" id="3.40.190.10">
    <property type="entry name" value="Periplasmic binding protein-like II"/>
    <property type="match status" value="2"/>
</dbReference>
<comment type="pathway">
    <text evidence="2 11">Amino-acid biosynthesis; L-histidine biosynthesis; L-histidine from 5-phospho-alpha-D-ribose 1-diphosphate: step 1/9.</text>
</comment>
<dbReference type="InterPro" id="IPR018198">
    <property type="entry name" value="ATP_PRibTrfase_CS"/>
</dbReference>
<comment type="cofactor">
    <cofactor evidence="11">
        <name>Mg(2+)</name>
        <dbReference type="ChEBI" id="CHEBI:18420"/>
    </cofactor>
</comment>
<name>A0ABU5S8I1_9BACT</name>
<dbReference type="Gene3D" id="3.30.70.120">
    <property type="match status" value="1"/>
</dbReference>
<dbReference type="RefSeq" id="WP_323697933.1">
    <property type="nucleotide sequence ID" value="NZ_JAYGIL010000021.1"/>
</dbReference>
<dbReference type="HAMAP" id="MF_00079">
    <property type="entry name" value="HisG_Long"/>
    <property type="match status" value="1"/>
</dbReference>
<evidence type="ECO:0000256" key="6">
    <source>
        <dbReference type="ARBA" id="ARBA00022605"/>
    </source>
</evidence>
<dbReference type="PANTHER" id="PTHR21403">
    <property type="entry name" value="ATP PHOSPHORIBOSYLTRANSFERASE ATP-PRTASE"/>
    <property type="match status" value="1"/>
</dbReference>
<dbReference type="EMBL" id="JAYGIL010000021">
    <property type="protein sequence ID" value="MEA5404523.1"/>
    <property type="molecule type" value="Genomic_DNA"/>
</dbReference>
<dbReference type="NCBIfam" id="TIGR03455">
    <property type="entry name" value="HisG_C-term"/>
    <property type="match status" value="1"/>
</dbReference>
<dbReference type="CDD" id="cd13592">
    <property type="entry name" value="PBP2_HisGL2"/>
    <property type="match status" value="1"/>
</dbReference>
<comment type="activity regulation">
    <text evidence="11">Feedback inhibited by histidine.</text>
</comment>
<dbReference type="PANTHER" id="PTHR21403:SF8">
    <property type="entry name" value="ATP PHOSPHORIBOSYLTRANSFERASE"/>
    <property type="match status" value="1"/>
</dbReference>
<evidence type="ECO:0000259" key="13">
    <source>
        <dbReference type="Pfam" id="PF08029"/>
    </source>
</evidence>
<keyword evidence="7 11" id="KW-0328">Glycosyltransferase</keyword>
<dbReference type="SUPFAM" id="SSF53850">
    <property type="entry name" value="Periplasmic binding protein-like II"/>
    <property type="match status" value="1"/>
</dbReference>
<evidence type="ECO:0000256" key="3">
    <source>
        <dbReference type="ARBA" id="ARBA00007955"/>
    </source>
</evidence>
<gene>
    <name evidence="11 14" type="primary">hisG</name>
    <name evidence="14" type="ORF">VB776_16445</name>
</gene>
<dbReference type="Pfam" id="PF01634">
    <property type="entry name" value="HisG"/>
    <property type="match status" value="1"/>
</dbReference>
<comment type="function">
    <text evidence="10 11">Catalyzes the condensation of ATP and 5-phosphoribose 1-diphosphate to form N'-(5'-phosphoribosyl)-ATP (PR-ATP). Has a crucial role in the pathway because the rate of histidine biosynthesis seems to be controlled primarily by regulation of HisG enzymatic activity.</text>
</comment>
<dbReference type="PROSITE" id="PS01316">
    <property type="entry name" value="ATP_P_PHORIBOSYLTR"/>
    <property type="match status" value="1"/>
</dbReference>
<dbReference type="SUPFAM" id="SSF54913">
    <property type="entry name" value="GlnB-like"/>
    <property type="match status" value="1"/>
</dbReference>
<dbReference type="EC" id="2.4.2.17" evidence="4 11"/>
<proteinExistence type="inferred from homology"/>
<comment type="caution">
    <text evidence="14">The sequence shown here is derived from an EMBL/GenBank/DDBJ whole genome shotgun (WGS) entry which is preliminary data.</text>
</comment>